<dbReference type="EMBL" id="JADOBI010000013">
    <property type="protein sequence ID" value="MBF7982126.1"/>
    <property type="molecule type" value="Genomic_DNA"/>
</dbReference>
<accession>A0ABS0EAQ1</accession>
<evidence type="ECO:0000313" key="1">
    <source>
        <dbReference type="EMBL" id="MBF7982126.1"/>
    </source>
</evidence>
<reference evidence="1 2" key="1">
    <citation type="submission" date="2020-11" db="EMBL/GenBank/DDBJ databases">
        <title>Taxonomic investigation of Rahnella strains.</title>
        <authorList>
            <person name="Lee S.D."/>
        </authorList>
    </citation>
    <scope>NUCLEOTIDE SEQUENCE [LARGE SCALE GENOMIC DNA]</scope>
    <source>
        <strain evidence="1 2">SAP-17</strain>
    </source>
</reference>
<protein>
    <recommendedName>
        <fullName evidence="3">GIY-YIG nuclease family protein</fullName>
    </recommendedName>
</protein>
<dbReference type="Proteomes" id="UP000636811">
    <property type="component" value="Unassembled WGS sequence"/>
</dbReference>
<proteinExistence type="predicted"/>
<comment type="caution">
    <text evidence="1">The sequence shown here is derived from an EMBL/GenBank/DDBJ whole genome shotgun (WGS) entry which is preliminary data.</text>
</comment>
<organism evidence="1 2">
    <name type="scientific">Rahnella laticis</name>
    <dbReference type="NCBI Taxonomy" id="2787622"/>
    <lineage>
        <taxon>Bacteria</taxon>
        <taxon>Pseudomonadati</taxon>
        <taxon>Pseudomonadota</taxon>
        <taxon>Gammaproteobacteria</taxon>
        <taxon>Enterobacterales</taxon>
        <taxon>Yersiniaceae</taxon>
        <taxon>Rahnella</taxon>
    </lineage>
</organism>
<evidence type="ECO:0008006" key="3">
    <source>
        <dbReference type="Google" id="ProtNLM"/>
    </source>
</evidence>
<keyword evidence="2" id="KW-1185">Reference proteome</keyword>
<gene>
    <name evidence="1" type="ORF">IV433_22200</name>
</gene>
<name>A0ABS0EAQ1_9GAMM</name>
<sequence length="183" mass="21350">MRKPLQTYDLNIPVDDYKMKAVMERDKANFESPNIWFYVGADSRDPGFAKVGITMGDLRSRSYSSANPNYYLFCAFQCIQGTSKSQLESIELGALTHLDAVFPNHRTRHMESQRLSECYYNIDFEYFFSCLHDYLHDNHYSNFQTAGFVNELGDDDGYALAWEFNPLLPPEVKSRFRSLILRY</sequence>
<evidence type="ECO:0000313" key="2">
    <source>
        <dbReference type="Proteomes" id="UP000636811"/>
    </source>
</evidence>